<evidence type="ECO:0000313" key="2">
    <source>
        <dbReference type="EMBL" id="ANY83956.1"/>
    </source>
</evidence>
<feature type="signal peptide" evidence="1">
    <location>
        <begin position="1"/>
        <end position="21"/>
    </location>
</feature>
<evidence type="ECO:0008006" key="3">
    <source>
        <dbReference type="Google" id="ProtNLM"/>
    </source>
</evidence>
<dbReference type="AlphaFoldDB" id="A0A1B2EVI5"/>
<proteinExistence type="predicted"/>
<dbReference type="RefSeq" id="WP_099515619.1">
    <property type="nucleotide sequence ID" value="NZ_CP016619.1"/>
</dbReference>
<dbReference type="KEGG" id="moc:BB934_37410"/>
<keyword evidence="2" id="KW-0614">Plasmid</keyword>
<feature type="chain" id="PRO_5008536517" description="Periplasmic heavy metal sensor" evidence="1">
    <location>
        <begin position="22"/>
        <end position="187"/>
    </location>
</feature>
<dbReference type="InterPro" id="IPR025961">
    <property type="entry name" value="Metal_resist"/>
</dbReference>
<reference evidence="2" key="1">
    <citation type="submission" date="2016-07" db="EMBL/GenBank/DDBJ databases">
        <title>Microvirga ossetica sp. nov. a new species of rhizobia isolated from root nodules of the legume species Vicia alpestris Steven originated from North Ossetia region in the Caucasus.</title>
        <authorList>
            <person name="Safronova V.I."/>
            <person name="Kuznetsova I.G."/>
            <person name="Sazanova A.L."/>
            <person name="Belimov A."/>
            <person name="Andronov E."/>
            <person name="Osledkin Y.S."/>
            <person name="Onishchuk O.P."/>
            <person name="Kurchak O.N."/>
            <person name="Shaposhnikov A.I."/>
            <person name="Willems A."/>
            <person name="Tikhonovich I.A."/>
        </authorList>
    </citation>
    <scope>NUCLEOTIDE SEQUENCE [LARGE SCALE GENOMIC DNA]</scope>
    <source>
        <strain evidence="2">V5/3M</strain>
        <plasmid evidence="2">unnamed2</plasmid>
    </source>
</reference>
<organism evidence="2">
    <name type="scientific">Microvirga ossetica</name>
    <dbReference type="NCBI Taxonomy" id="1882682"/>
    <lineage>
        <taxon>Bacteria</taxon>
        <taxon>Pseudomonadati</taxon>
        <taxon>Pseudomonadota</taxon>
        <taxon>Alphaproteobacteria</taxon>
        <taxon>Hyphomicrobiales</taxon>
        <taxon>Methylobacteriaceae</taxon>
        <taxon>Microvirga</taxon>
    </lineage>
</organism>
<accession>A0A1B2EVI5</accession>
<sequence length="187" mass="20084">MTASRSTVVVILLLATSPVLAQHQHSQLTATSYAGFEKREIKALSEQQAADLKAGQGMGLALAAELNGYPGPVHVLELTDSLGLSSQQRTRTQELYEAMRAETIPLGERLIDQEAELDRLFAGRQVTPSNLAAATDAIGQTQGTLRAAHLKYHLTTAALLTAEQIRRYNELRGYGSPGVRGTAGHAH</sequence>
<dbReference type="EMBL" id="CP016619">
    <property type="protein sequence ID" value="ANY83956.1"/>
    <property type="molecule type" value="Genomic_DNA"/>
</dbReference>
<protein>
    <recommendedName>
        <fullName evidence="3">Periplasmic heavy metal sensor</fullName>
    </recommendedName>
</protein>
<evidence type="ECO:0000256" key="1">
    <source>
        <dbReference type="SAM" id="SignalP"/>
    </source>
</evidence>
<dbReference type="Gene3D" id="1.20.120.1490">
    <property type="match status" value="1"/>
</dbReference>
<keyword evidence="1" id="KW-0732">Signal</keyword>
<name>A0A1B2EVI5_9HYPH</name>
<geneLocation type="plasmid" evidence="2">
    <name>unnamed2</name>
</geneLocation>
<dbReference type="Pfam" id="PF13801">
    <property type="entry name" value="Metal_resist"/>
    <property type="match status" value="1"/>
</dbReference>
<dbReference type="OrthoDB" id="7353511at2"/>
<gene>
    <name evidence="2" type="ORF">BB934_37410</name>
</gene>